<dbReference type="Pfam" id="PF25084">
    <property type="entry name" value="LbH_EIF2B"/>
    <property type="match status" value="1"/>
</dbReference>
<dbReference type="EMBL" id="CAJOBD010050745">
    <property type="protein sequence ID" value="CAF4350870.1"/>
    <property type="molecule type" value="Genomic_DNA"/>
</dbReference>
<evidence type="ECO:0000259" key="2">
    <source>
        <dbReference type="Pfam" id="PF25084"/>
    </source>
</evidence>
<dbReference type="PANTHER" id="PTHR45887:SF1">
    <property type="entry name" value="TRANSLATION INITIATION FACTOR EIF-2B SUBUNIT EPSILON"/>
    <property type="match status" value="1"/>
</dbReference>
<accession>A0A820L2M4</accession>
<dbReference type="GO" id="GO:0003743">
    <property type="term" value="F:translation initiation factor activity"/>
    <property type="evidence" value="ECO:0007669"/>
    <property type="project" value="TreeGrafter"/>
</dbReference>
<dbReference type="GO" id="GO:0031369">
    <property type="term" value="F:translation initiation factor binding"/>
    <property type="evidence" value="ECO:0007669"/>
    <property type="project" value="TreeGrafter"/>
</dbReference>
<evidence type="ECO:0000256" key="1">
    <source>
        <dbReference type="ARBA" id="ARBA00022490"/>
    </source>
</evidence>
<dbReference type="GO" id="GO:0005085">
    <property type="term" value="F:guanyl-nucleotide exchange factor activity"/>
    <property type="evidence" value="ECO:0007669"/>
    <property type="project" value="TreeGrafter"/>
</dbReference>
<dbReference type="PANTHER" id="PTHR45887">
    <property type="entry name" value="TRANSLATION INITIATION FACTOR EIF-2B SUBUNIT EPSILON"/>
    <property type="match status" value="1"/>
</dbReference>
<dbReference type="SUPFAM" id="SSF51161">
    <property type="entry name" value="Trimeric LpxA-like enzymes"/>
    <property type="match status" value="1"/>
</dbReference>
<dbReference type="Gene3D" id="2.160.10.10">
    <property type="entry name" value="Hexapeptide repeat proteins"/>
    <property type="match status" value="1"/>
</dbReference>
<dbReference type="InterPro" id="IPR056764">
    <property type="entry name" value="LbH_EIF2B3/5"/>
</dbReference>
<evidence type="ECO:0000313" key="4">
    <source>
        <dbReference type="Proteomes" id="UP000663836"/>
    </source>
</evidence>
<protein>
    <recommendedName>
        <fullName evidence="2">EIF2B subunit epsilon/gamma LbH domain-containing protein</fullName>
    </recommendedName>
</protein>
<name>A0A820L2M4_9BILA</name>
<proteinExistence type="predicted"/>
<comment type="caution">
    <text evidence="3">The sequence shown here is derived from an EMBL/GenBank/DDBJ whole genome shotgun (WGS) entry which is preliminary data.</text>
</comment>
<evidence type="ECO:0000313" key="3">
    <source>
        <dbReference type="EMBL" id="CAF4350870.1"/>
    </source>
</evidence>
<feature type="domain" description="EIF2B subunit epsilon/gamma LbH" evidence="2">
    <location>
        <begin position="59"/>
        <end position="128"/>
    </location>
</feature>
<dbReference type="AlphaFoldDB" id="A0A820L2M4"/>
<reference evidence="3" key="1">
    <citation type="submission" date="2021-02" db="EMBL/GenBank/DDBJ databases">
        <authorList>
            <person name="Nowell W R."/>
        </authorList>
    </citation>
    <scope>NUCLEOTIDE SEQUENCE</scope>
</reference>
<gene>
    <name evidence="3" type="ORF">JBS370_LOCUS41922</name>
</gene>
<feature type="non-terminal residue" evidence="3">
    <location>
        <position position="128"/>
    </location>
</feature>
<dbReference type="InterPro" id="IPR011004">
    <property type="entry name" value="Trimer_LpxA-like_sf"/>
</dbReference>
<dbReference type="Proteomes" id="UP000663836">
    <property type="component" value="Unassembled WGS sequence"/>
</dbReference>
<sequence length="128" mass="14737">MKATFDILRRWSYPLVPEIISSMDKQLFSIVTTLVSSQIKLNDSDVSFYNISYPIIYDKHNIYKQGDIKLDRLSNIEQDVFIGHNSQILSGVYLRRSCIGQNCIIGKNTQIINSILWNHVQIGENCII</sequence>
<keyword evidence="1" id="KW-0963">Cytoplasm</keyword>
<dbReference type="GO" id="GO:0005851">
    <property type="term" value="C:eukaryotic translation initiation factor 2B complex"/>
    <property type="evidence" value="ECO:0007669"/>
    <property type="project" value="TreeGrafter"/>
</dbReference>
<organism evidence="3 4">
    <name type="scientific">Rotaria sordida</name>
    <dbReference type="NCBI Taxonomy" id="392033"/>
    <lineage>
        <taxon>Eukaryota</taxon>
        <taxon>Metazoa</taxon>
        <taxon>Spiralia</taxon>
        <taxon>Gnathifera</taxon>
        <taxon>Rotifera</taxon>
        <taxon>Eurotatoria</taxon>
        <taxon>Bdelloidea</taxon>
        <taxon>Philodinida</taxon>
        <taxon>Philodinidae</taxon>
        <taxon>Rotaria</taxon>
    </lineage>
</organism>
<dbReference type="InterPro" id="IPR051956">
    <property type="entry name" value="eIF2B_epsilon"/>
</dbReference>